<feature type="transmembrane region" description="Helical" evidence="5">
    <location>
        <begin position="13"/>
        <end position="32"/>
    </location>
</feature>
<comment type="similarity">
    <text evidence="2">Belongs to the methyl-accepting chemotaxis (MCP) protein family.</text>
</comment>
<dbReference type="Pfam" id="PF12729">
    <property type="entry name" value="4HB_MCP_1"/>
    <property type="match status" value="1"/>
</dbReference>
<dbReference type="PRINTS" id="PR00260">
    <property type="entry name" value="CHEMTRNSDUCR"/>
</dbReference>
<keyword evidence="1 3" id="KW-0807">Transducer</keyword>
<feature type="domain" description="Methyl-accepting transducer" evidence="6">
    <location>
        <begin position="276"/>
        <end position="512"/>
    </location>
</feature>
<dbReference type="GO" id="GO:0016020">
    <property type="term" value="C:membrane"/>
    <property type="evidence" value="ECO:0007669"/>
    <property type="project" value="InterPro"/>
</dbReference>
<dbReference type="InterPro" id="IPR024478">
    <property type="entry name" value="HlyB_4HB_MCP"/>
</dbReference>
<keyword evidence="5" id="KW-1133">Transmembrane helix</keyword>
<dbReference type="SMART" id="SM00283">
    <property type="entry name" value="MA"/>
    <property type="match status" value="1"/>
</dbReference>
<dbReference type="InterPro" id="IPR004090">
    <property type="entry name" value="Chemotax_Me-accpt_rcpt"/>
</dbReference>
<dbReference type="InterPro" id="IPR047347">
    <property type="entry name" value="YvaQ-like_sensor"/>
</dbReference>
<gene>
    <name evidence="7" type="primary">mcp4_2</name>
    <name evidence="7" type="ORF">ERS686654_01199</name>
</gene>
<reference evidence="7 8" key="1">
    <citation type="submission" date="2015-11" db="EMBL/GenBank/DDBJ databases">
        <authorList>
            <consortium name="Pathogen Informatics"/>
        </authorList>
    </citation>
    <scope>NUCLEOTIDE SEQUENCE [LARGE SCALE GENOMIC DNA]</scope>
    <source>
        <strain evidence="7 8">006A-0059</strain>
    </source>
</reference>
<feature type="coiled-coil region" evidence="4">
    <location>
        <begin position="259"/>
        <end position="286"/>
    </location>
</feature>
<keyword evidence="5" id="KW-0472">Membrane</keyword>
<dbReference type="GO" id="GO:0007165">
    <property type="term" value="P:signal transduction"/>
    <property type="evidence" value="ECO:0007669"/>
    <property type="project" value="UniProtKB-KW"/>
</dbReference>
<comment type="caution">
    <text evidence="7">The sequence shown here is derived from an EMBL/GenBank/DDBJ whole genome shotgun (WGS) entry which is preliminary data.</text>
</comment>
<evidence type="ECO:0000256" key="5">
    <source>
        <dbReference type="SAM" id="Phobius"/>
    </source>
</evidence>
<name>A0A0S4S2X6_CAMHY</name>
<evidence type="ECO:0000256" key="1">
    <source>
        <dbReference type="ARBA" id="ARBA00023224"/>
    </source>
</evidence>
<dbReference type="InterPro" id="IPR004089">
    <property type="entry name" value="MCPsignal_dom"/>
</dbReference>
<dbReference type="Gene3D" id="1.10.287.950">
    <property type="entry name" value="Methyl-accepting chemotaxis protein"/>
    <property type="match status" value="1"/>
</dbReference>
<dbReference type="CDD" id="cd11386">
    <property type="entry name" value="MCP_signal"/>
    <property type="match status" value="1"/>
</dbReference>
<evidence type="ECO:0000259" key="6">
    <source>
        <dbReference type="PROSITE" id="PS50111"/>
    </source>
</evidence>
<dbReference type="CDD" id="cd19411">
    <property type="entry name" value="MCP2201-like_sensor"/>
    <property type="match status" value="1"/>
</dbReference>
<evidence type="ECO:0000256" key="4">
    <source>
        <dbReference type="SAM" id="Coils"/>
    </source>
</evidence>
<dbReference type="GO" id="GO:0006935">
    <property type="term" value="P:chemotaxis"/>
    <property type="evidence" value="ECO:0007669"/>
    <property type="project" value="InterPro"/>
</dbReference>
<feature type="transmembrane region" description="Helical" evidence="5">
    <location>
        <begin position="197"/>
        <end position="216"/>
    </location>
</feature>
<dbReference type="SUPFAM" id="SSF58104">
    <property type="entry name" value="Methyl-accepting chemotaxis protein (MCP) signaling domain"/>
    <property type="match status" value="1"/>
</dbReference>
<dbReference type="PROSITE" id="PS50111">
    <property type="entry name" value="CHEMOTAXIS_TRANSDUC_2"/>
    <property type="match status" value="1"/>
</dbReference>
<evidence type="ECO:0000313" key="7">
    <source>
        <dbReference type="EMBL" id="CUU80651.1"/>
    </source>
</evidence>
<evidence type="ECO:0000256" key="2">
    <source>
        <dbReference type="ARBA" id="ARBA00029447"/>
    </source>
</evidence>
<proteinExistence type="inferred from homology"/>
<dbReference type="Proteomes" id="UP000052237">
    <property type="component" value="Unassembled WGS sequence"/>
</dbReference>
<dbReference type="PANTHER" id="PTHR32089">
    <property type="entry name" value="METHYL-ACCEPTING CHEMOTAXIS PROTEIN MCPB"/>
    <property type="match status" value="1"/>
</dbReference>
<evidence type="ECO:0000256" key="3">
    <source>
        <dbReference type="PROSITE-ProRule" id="PRU00284"/>
    </source>
</evidence>
<evidence type="ECO:0000313" key="8">
    <source>
        <dbReference type="Proteomes" id="UP000052237"/>
    </source>
</evidence>
<dbReference type="PANTHER" id="PTHR32089:SF112">
    <property type="entry name" value="LYSOZYME-LIKE PROTEIN-RELATED"/>
    <property type="match status" value="1"/>
</dbReference>
<dbReference type="GO" id="GO:0004888">
    <property type="term" value="F:transmembrane signaling receptor activity"/>
    <property type="evidence" value="ECO:0007669"/>
    <property type="project" value="InterPro"/>
</dbReference>
<keyword evidence="8" id="KW-1185">Reference proteome</keyword>
<dbReference type="EMBL" id="FAVB01000002">
    <property type="protein sequence ID" value="CUU80651.1"/>
    <property type="molecule type" value="Genomic_DNA"/>
</dbReference>
<keyword evidence="5" id="KW-0812">Transmembrane</keyword>
<dbReference type="AlphaFoldDB" id="A0A0S4S2X6"/>
<organism evidence="7 8">
    <name type="scientific">Campylobacter hyointestinalis subsp. hyointestinalis</name>
    <dbReference type="NCBI Taxonomy" id="91352"/>
    <lineage>
        <taxon>Bacteria</taxon>
        <taxon>Pseudomonadati</taxon>
        <taxon>Campylobacterota</taxon>
        <taxon>Epsilonproteobacteria</taxon>
        <taxon>Campylobacterales</taxon>
        <taxon>Campylobacteraceae</taxon>
        <taxon>Campylobacter</taxon>
    </lineage>
</organism>
<protein>
    <submittedName>
        <fullName evidence="7">Methyl-accepting chemotaxis protein</fullName>
    </submittedName>
</protein>
<dbReference type="Pfam" id="PF00015">
    <property type="entry name" value="MCPsignal"/>
    <property type="match status" value="1"/>
</dbReference>
<accession>A0A0S4S2X6</accession>
<sequence length="548" mass="60361">MGFFDNLKVSSKLYLSFAVIIILMVIVSVIGISKVKFIDESLSVMNNVNSLKQRYGINFRGSVHDRAIAIRDVILTTEDGELKRFLNDIARLEKFYEESEIPLNKFIKQDGSVTKEELQMIKDIESIKVATMSAYKKAIDLKLKGENEAAHELLMHKVAGDFTDWLAAINKFIDYQEQANSKLTDVVKSETNGFQEIMIILTLIAAIISILIAFIIQHGIKKSIGGEPNEVNKIIAKVAHGDLTIVAHTDYPNSILAQAIEMKNTLKQIVNSINKASEEVDDKTKKLVETFSLVSTSVEEQNKITSNSTKIVQLAKQKTENVASMAKDTELNSNKATNLCQNGKNSSTEVSAKMNEISANVTEQVNQIKLLSSHAKDISGAAELISEITDQTNLLALNAAIEAARAGEAGRGFAVVADEIRKLAEKTGTATNEITNTIKIIQEQTELAVSIIEQGVPKVEDGYKLSNEVAELLNEIYNQAIDSSNKAAEVVNVAENQVDSMNSLASNIENIAKVSNDTKDNMDSNQARLKELETISKKLNDLMDFFKI</sequence>
<keyword evidence="4" id="KW-0175">Coiled coil</keyword>